<gene>
    <name evidence="2" type="ORF">ABRP34_23475</name>
</gene>
<keyword evidence="2" id="KW-0614">Plasmid</keyword>
<accession>A0AAU8EY89</accession>
<proteinExistence type="predicted"/>
<feature type="region of interest" description="Disordered" evidence="1">
    <location>
        <begin position="356"/>
        <end position="397"/>
    </location>
</feature>
<sequence length="397" mass="43030">MSESDGMDDVLDNGLRQSLLIASRIAETLARHRQESLRQREHQDAQATHENQARYEAERAAMQGTLAPVHRDQWWHEAQPTDISAAYALSEAWKDHDPAALAAADRIRSEVHRRYGIDTRNIGADAAYLESGVETVSAEQARLAAVREHDKGMALIAAAQAEDLRATAEKLAPVMERHQVPAGYLTNQALVAALQTAQDATTPEAIEAADTLVKERLYLIGKDGLNGPTIDQLREETTANFNGAAADHFKDATFVNAAKDWHEAKLLAEAGFTGTHDQPLEQRYERTESELFARIEALGRDIENRVTRADSQRLQSEGDRAESSPAAEYGSEAHHQAFAASLAGTATDGQIKGRLAAARSEGTHPRAALASKAPAKARKTSTGAALGAQKTKNGPSR</sequence>
<protein>
    <submittedName>
        <fullName evidence="2">Uncharacterized protein</fullName>
    </submittedName>
</protein>
<feature type="compositionally biased region" description="Basic and acidic residues" evidence="1">
    <location>
        <begin position="308"/>
        <end position="322"/>
    </location>
</feature>
<evidence type="ECO:0000256" key="1">
    <source>
        <dbReference type="SAM" id="MobiDB-lite"/>
    </source>
</evidence>
<dbReference type="EMBL" id="CP159280">
    <property type="protein sequence ID" value="XCH13812.1"/>
    <property type="molecule type" value="Genomic_DNA"/>
</dbReference>
<evidence type="ECO:0000313" key="2">
    <source>
        <dbReference type="EMBL" id="XCH13812.1"/>
    </source>
</evidence>
<dbReference type="AlphaFoldDB" id="A0AAU8EY89"/>
<feature type="region of interest" description="Disordered" evidence="1">
    <location>
        <begin position="308"/>
        <end position="332"/>
    </location>
</feature>
<feature type="region of interest" description="Disordered" evidence="1">
    <location>
        <begin position="32"/>
        <end position="52"/>
    </location>
</feature>
<dbReference type="RefSeq" id="WP_353713519.1">
    <property type="nucleotide sequence ID" value="NZ_CP159280.1"/>
</dbReference>
<organism evidence="2">
    <name type="scientific">Arthrobacter sp. K5</name>
    <dbReference type="NCBI Taxonomy" id="2839623"/>
    <lineage>
        <taxon>Bacteria</taxon>
        <taxon>Bacillati</taxon>
        <taxon>Actinomycetota</taxon>
        <taxon>Actinomycetes</taxon>
        <taxon>Micrococcales</taxon>
        <taxon>Micrococcaceae</taxon>
        <taxon>Arthrobacter</taxon>
    </lineage>
</organism>
<reference evidence="2" key="1">
    <citation type="submission" date="2024-06" db="EMBL/GenBank/DDBJ databases">
        <title>Biodegradation of dimethachlon by Arthrobacter sp. K5: mechanistic insights and ecological implications.</title>
        <authorList>
            <person name="Hu S."/>
            <person name="Lu P."/>
        </authorList>
    </citation>
    <scope>NUCLEOTIDE SEQUENCE</scope>
    <source>
        <strain evidence="2">K5</strain>
        <plasmid evidence="2">unnamed</plasmid>
    </source>
</reference>
<name>A0AAU8EY89_9MICC</name>
<geneLocation type="plasmid" evidence="2">
    <name>unnamed</name>
</geneLocation>
<feature type="compositionally biased region" description="Low complexity" evidence="1">
    <location>
        <begin position="365"/>
        <end position="374"/>
    </location>
</feature>
<feature type="compositionally biased region" description="Basic and acidic residues" evidence="1">
    <location>
        <begin position="32"/>
        <end position="44"/>
    </location>
</feature>